<dbReference type="EMBL" id="FNDJ01000008">
    <property type="protein sequence ID" value="SDJ04277.1"/>
    <property type="molecule type" value="Genomic_DNA"/>
</dbReference>
<gene>
    <name evidence="2" type="ORF">SAMN05421869_108252</name>
</gene>
<feature type="region of interest" description="Disordered" evidence="1">
    <location>
        <begin position="289"/>
        <end position="322"/>
    </location>
</feature>
<proteinExistence type="predicted"/>
<reference evidence="2 3" key="1">
    <citation type="submission" date="2016-10" db="EMBL/GenBank/DDBJ databases">
        <authorList>
            <person name="de Groot N.N."/>
        </authorList>
    </citation>
    <scope>NUCLEOTIDE SEQUENCE [LARGE SCALE GENOMIC DNA]</scope>
    <source>
        <strain evidence="2 3">CGMCC 4.6533</strain>
    </source>
</reference>
<sequence length="322" mass="34262">MSSLSRRARLLVTVLAAILLAGFATGYALLGRERPAPAASAQVSGPALMVLTNGRLSTVAATDPGGPREVTEVACDRVYAAAATVACLEPVGALSATRLVVMDERLRERKTVPLTGFPNRLRVSASGRMVSWTLFLDGHSYATTGFATRSGVLDLRSGRLVNSLEDFAITRDGLPYRNVDVNYWGVTFTSDDNRFYATLSTGGHRYLVEGDLAARTVRTLRDNVECPSLSPDGTRIAYKSAVDGDPAKGWRLSVLDLASGRSTPTAETRSVDDQPAWLDGRTVAYALQSSDGTNDTWSVPADGTGAPHLLVPGANSPSPPRH</sequence>
<keyword evidence="3" id="KW-1185">Reference proteome</keyword>
<dbReference type="STRING" id="633440.SAMN05421869_108252"/>
<accession>A0A1G8QHT6</accession>
<dbReference type="InterPro" id="IPR011042">
    <property type="entry name" value="6-blade_b-propeller_TolB-like"/>
</dbReference>
<evidence type="ECO:0000313" key="2">
    <source>
        <dbReference type="EMBL" id="SDJ04277.1"/>
    </source>
</evidence>
<evidence type="ECO:0008006" key="4">
    <source>
        <dbReference type="Google" id="ProtNLM"/>
    </source>
</evidence>
<evidence type="ECO:0000256" key="1">
    <source>
        <dbReference type="SAM" id="MobiDB-lite"/>
    </source>
</evidence>
<dbReference type="Gene3D" id="2.120.10.30">
    <property type="entry name" value="TolB, C-terminal domain"/>
    <property type="match status" value="1"/>
</dbReference>
<protein>
    <recommendedName>
        <fullName evidence="4">WD40-like Beta Propeller Repeat</fullName>
    </recommendedName>
</protein>
<dbReference type="OrthoDB" id="9808778at2"/>
<organism evidence="2 3">
    <name type="scientific">Nonomuraea jiangxiensis</name>
    <dbReference type="NCBI Taxonomy" id="633440"/>
    <lineage>
        <taxon>Bacteria</taxon>
        <taxon>Bacillati</taxon>
        <taxon>Actinomycetota</taxon>
        <taxon>Actinomycetes</taxon>
        <taxon>Streptosporangiales</taxon>
        <taxon>Streptosporangiaceae</taxon>
        <taxon>Nonomuraea</taxon>
    </lineage>
</organism>
<dbReference type="AlphaFoldDB" id="A0A1G8QHT6"/>
<dbReference type="RefSeq" id="WP_090933230.1">
    <property type="nucleotide sequence ID" value="NZ_FNDJ01000008.1"/>
</dbReference>
<dbReference type="SUPFAM" id="SSF82171">
    <property type="entry name" value="DPP6 N-terminal domain-like"/>
    <property type="match status" value="1"/>
</dbReference>
<name>A0A1G8QHT6_9ACTN</name>
<evidence type="ECO:0000313" key="3">
    <source>
        <dbReference type="Proteomes" id="UP000199202"/>
    </source>
</evidence>
<dbReference type="Proteomes" id="UP000199202">
    <property type="component" value="Unassembled WGS sequence"/>
</dbReference>